<dbReference type="GO" id="GO:0046961">
    <property type="term" value="F:proton-transporting ATPase activity, rotational mechanism"/>
    <property type="evidence" value="ECO:0007669"/>
    <property type="project" value="InterPro"/>
</dbReference>
<dbReference type="PANTHER" id="PTHR12263:SF0">
    <property type="entry name" value="V-TYPE PROTON ATPASE SUBUNIT"/>
    <property type="match status" value="1"/>
</dbReference>
<comment type="caution">
    <text evidence="10">The sequence shown here is derived from an EMBL/GenBank/DDBJ whole genome shotgun (WGS) entry which is preliminary data.</text>
</comment>
<keyword evidence="7" id="KW-0406">Ion transport</keyword>
<dbReference type="EMBL" id="JAODUP010000452">
    <property type="protein sequence ID" value="KAK2149450.1"/>
    <property type="molecule type" value="Genomic_DNA"/>
</dbReference>
<evidence type="ECO:0000256" key="9">
    <source>
        <dbReference type="SAM" id="Phobius"/>
    </source>
</evidence>
<keyword evidence="4 9" id="KW-0812">Transmembrane</keyword>
<reference evidence="10" key="1">
    <citation type="journal article" date="2023" name="Mol. Biol. Evol.">
        <title>Third-Generation Sequencing Reveals the Adaptive Role of the Epigenome in Three Deep-Sea Polychaetes.</title>
        <authorList>
            <person name="Perez M."/>
            <person name="Aroh O."/>
            <person name="Sun Y."/>
            <person name="Lan Y."/>
            <person name="Juniper S.K."/>
            <person name="Young C.R."/>
            <person name="Angers B."/>
            <person name="Qian P.Y."/>
        </authorList>
    </citation>
    <scope>NUCLEOTIDE SEQUENCE</scope>
    <source>
        <strain evidence="10">P08H-3</strain>
    </source>
</reference>
<dbReference type="InterPro" id="IPR017385">
    <property type="entry name" value="ATPase_V0-cplx_e1/e2_su_met"/>
</dbReference>
<keyword evidence="11" id="KW-1185">Reference proteome</keyword>
<evidence type="ECO:0000313" key="11">
    <source>
        <dbReference type="Proteomes" id="UP001208570"/>
    </source>
</evidence>
<evidence type="ECO:0000256" key="8">
    <source>
        <dbReference type="ARBA" id="ARBA00023136"/>
    </source>
</evidence>
<evidence type="ECO:0000256" key="5">
    <source>
        <dbReference type="ARBA" id="ARBA00022781"/>
    </source>
</evidence>
<dbReference type="PIRSF" id="PIRSF038097">
    <property type="entry name" value="V-ATP_synth_e1/e2"/>
    <property type="match status" value="1"/>
</dbReference>
<evidence type="ECO:0000256" key="1">
    <source>
        <dbReference type="ARBA" id="ARBA00004127"/>
    </source>
</evidence>
<keyword evidence="3" id="KW-0813">Transport</keyword>
<evidence type="ECO:0000256" key="6">
    <source>
        <dbReference type="ARBA" id="ARBA00022989"/>
    </source>
</evidence>
<proteinExistence type="inferred from homology"/>
<dbReference type="Proteomes" id="UP001208570">
    <property type="component" value="Unassembled WGS sequence"/>
</dbReference>
<dbReference type="GO" id="GO:0012505">
    <property type="term" value="C:endomembrane system"/>
    <property type="evidence" value="ECO:0007669"/>
    <property type="project" value="UniProtKB-SubCell"/>
</dbReference>
<protein>
    <recommendedName>
        <fullName evidence="12">V-type proton ATPase subunit</fullName>
    </recommendedName>
</protein>
<keyword evidence="6 9" id="KW-1133">Transmembrane helix</keyword>
<evidence type="ECO:0000313" key="10">
    <source>
        <dbReference type="EMBL" id="KAK2149450.1"/>
    </source>
</evidence>
<sequence length="80" mass="9080">MGKTDPIPFIVVTVIWVVVGGVLPWVIPKGPNRGLIQTMMVTTAVCCYLFWVCTILMQLNPLFGPQIKTDQMFVLQQEWK</sequence>
<comment type="subcellular location">
    <subcellularLocation>
        <location evidence="1">Endomembrane system</location>
        <topology evidence="1">Multi-pass membrane protein</topology>
    </subcellularLocation>
</comment>
<evidence type="ECO:0000256" key="3">
    <source>
        <dbReference type="ARBA" id="ARBA00022448"/>
    </source>
</evidence>
<evidence type="ECO:0008006" key="12">
    <source>
        <dbReference type="Google" id="ProtNLM"/>
    </source>
</evidence>
<evidence type="ECO:0000256" key="4">
    <source>
        <dbReference type="ARBA" id="ARBA00022692"/>
    </source>
</evidence>
<evidence type="ECO:0000256" key="2">
    <source>
        <dbReference type="ARBA" id="ARBA00008328"/>
    </source>
</evidence>
<keyword evidence="5" id="KW-0375">Hydrogen ion transport</keyword>
<evidence type="ECO:0000256" key="7">
    <source>
        <dbReference type="ARBA" id="ARBA00023065"/>
    </source>
</evidence>
<dbReference type="AlphaFoldDB" id="A0AAD9JBW4"/>
<comment type="similarity">
    <text evidence="2">Belongs to the V-ATPase e1/e2 subunit family.</text>
</comment>
<dbReference type="PANTHER" id="PTHR12263">
    <property type="entry name" value="VACUOLAR ATP SYNTHASE SUBUNIT H"/>
    <property type="match status" value="1"/>
</dbReference>
<name>A0AAD9JBW4_9ANNE</name>
<dbReference type="GO" id="GO:0033179">
    <property type="term" value="C:proton-transporting V-type ATPase, V0 domain"/>
    <property type="evidence" value="ECO:0007669"/>
    <property type="project" value="InterPro"/>
</dbReference>
<accession>A0AAD9JBW4</accession>
<feature type="transmembrane region" description="Helical" evidence="9">
    <location>
        <begin position="6"/>
        <end position="27"/>
    </location>
</feature>
<feature type="transmembrane region" description="Helical" evidence="9">
    <location>
        <begin position="39"/>
        <end position="59"/>
    </location>
</feature>
<dbReference type="Pfam" id="PF05493">
    <property type="entry name" value="ATP_synt_H"/>
    <property type="match status" value="1"/>
</dbReference>
<dbReference type="InterPro" id="IPR008389">
    <property type="entry name" value="ATPase_V0-cplx_e1/e2_su"/>
</dbReference>
<gene>
    <name evidence="10" type="ORF">LSH36_452g02022</name>
</gene>
<keyword evidence="8 9" id="KW-0472">Membrane</keyword>
<organism evidence="10 11">
    <name type="scientific">Paralvinella palmiformis</name>
    <dbReference type="NCBI Taxonomy" id="53620"/>
    <lineage>
        <taxon>Eukaryota</taxon>
        <taxon>Metazoa</taxon>
        <taxon>Spiralia</taxon>
        <taxon>Lophotrochozoa</taxon>
        <taxon>Annelida</taxon>
        <taxon>Polychaeta</taxon>
        <taxon>Sedentaria</taxon>
        <taxon>Canalipalpata</taxon>
        <taxon>Terebellida</taxon>
        <taxon>Terebelliformia</taxon>
        <taxon>Alvinellidae</taxon>
        <taxon>Paralvinella</taxon>
    </lineage>
</organism>